<dbReference type="OMA" id="PLANEMT"/>
<dbReference type="Proteomes" id="UP000264820">
    <property type="component" value="Unplaced"/>
</dbReference>
<dbReference type="GO" id="GO:0005737">
    <property type="term" value="C:cytoplasm"/>
    <property type="evidence" value="ECO:0007669"/>
    <property type="project" value="TreeGrafter"/>
</dbReference>
<dbReference type="InterPro" id="IPR019516">
    <property type="entry name" value="Glomulin/ALF4"/>
</dbReference>
<proteinExistence type="predicted"/>
<protein>
    <submittedName>
        <fullName evidence="1">Glomulin, FKBP associated protein b</fullName>
    </submittedName>
</protein>
<name>A0A3Q2XRC5_HIPCM</name>
<dbReference type="GeneTree" id="ENSGT00390000018446"/>
<reference evidence="1" key="2">
    <citation type="submission" date="2025-09" db="UniProtKB">
        <authorList>
            <consortium name="Ensembl"/>
        </authorList>
    </citation>
    <scope>IDENTIFICATION</scope>
</reference>
<reference evidence="1" key="1">
    <citation type="submission" date="2025-08" db="UniProtKB">
        <authorList>
            <consortium name="Ensembl"/>
        </authorList>
    </citation>
    <scope>IDENTIFICATION</scope>
</reference>
<dbReference type="InterPro" id="IPR013877">
    <property type="entry name" value="YAP-bd/ALF4/Glomulin"/>
</dbReference>
<dbReference type="AlphaFoldDB" id="A0A3Q2XRC5"/>
<dbReference type="STRING" id="109280.ENSHCOP00000006762"/>
<sequence>MDLACSCLAQGESERLLMFLQDDKNRVTLTGFVHKFNSNQVGLQNVTRSSIKFGIICQRDQTYNTIKLFLNAALWRLLSYKVLKCTVLKQGLLRLTKGRASWLGSALRVLHKQLTRLPVPYTEEMEKEDQWGLGRCCHALTTFTQAFSGEVRNHEDGERREMKTELLNFCMRSLREPLLEAPLTPGTTTAMWLFASNITATLVAIQESAADLLFFSTMKKNIQMDKNQLAESKGCLAYLVFVKQLDAELFAVVPSPEFVLRRNLEYIHQLLRSLLQVLTECPMRHLRESGLTVLQLLINKLDAEAKHKLFGQVVVSNLHPGVEGYIVKNIRNQVEFSMKPGNATRWFLGTEFVSLLRLAFSLPQGTETNVLHDMDKIMESLNLLRYLLIRDKPLRSNADVWEGVCGIKEEYTKMLRVCISMSRFFYTGELNELRDEHKLKARGKASTCTQSYHQSYDIVSLGTVPQVLQSALVTFDLMESLIARTEEIAAEKNHDRLDASALFCLNEQKKRQMF</sequence>
<dbReference type="PANTHER" id="PTHR15430">
    <property type="entry name" value="GLOMULIN"/>
    <property type="match status" value="1"/>
</dbReference>
<organism evidence="1 2">
    <name type="scientific">Hippocampus comes</name>
    <name type="common">Tiger tail seahorse</name>
    <dbReference type="NCBI Taxonomy" id="109280"/>
    <lineage>
        <taxon>Eukaryota</taxon>
        <taxon>Metazoa</taxon>
        <taxon>Chordata</taxon>
        <taxon>Craniata</taxon>
        <taxon>Vertebrata</taxon>
        <taxon>Euteleostomi</taxon>
        <taxon>Actinopterygii</taxon>
        <taxon>Neopterygii</taxon>
        <taxon>Teleostei</taxon>
        <taxon>Neoteleostei</taxon>
        <taxon>Acanthomorphata</taxon>
        <taxon>Syngnathiaria</taxon>
        <taxon>Syngnathiformes</taxon>
        <taxon>Syngnathoidei</taxon>
        <taxon>Syngnathidae</taxon>
        <taxon>Hippocampus</taxon>
    </lineage>
</organism>
<dbReference type="GO" id="GO:0055105">
    <property type="term" value="F:ubiquitin-protein transferase inhibitor activity"/>
    <property type="evidence" value="ECO:0007669"/>
    <property type="project" value="TreeGrafter"/>
</dbReference>
<evidence type="ECO:0000313" key="2">
    <source>
        <dbReference type="Proteomes" id="UP000264820"/>
    </source>
</evidence>
<dbReference type="Pfam" id="PF08568">
    <property type="entry name" value="Kinetochor_Ybp2"/>
    <property type="match status" value="1"/>
</dbReference>
<accession>A0A3Q2XRC5</accession>
<dbReference type="PANTHER" id="PTHR15430:SF1">
    <property type="entry name" value="GLOMULIN"/>
    <property type="match status" value="1"/>
</dbReference>
<dbReference type="Ensembl" id="ENSHCOT00000003125.1">
    <property type="protein sequence ID" value="ENSHCOP00000006762.1"/>
    <property type="gene ID" value="ENSHCOG00000008625.1"/>
</dbReference>
<keyword evidence="2" id="KW-1185">Reference proteome</keyword>
<evidence type="ECO:0000313" key="1">
    <source>
        <dbReference type="Ensembl" id="ENSHCOP00000006762.1"/>
    </source>
</evidence>